<dbReference type="Proteomes" id="UP000662760">
    <property type="component" value="Segment"/>
</dbReference>
<dbReference type="GeneID" id="65133641"/>
<protein>
    <submittedName>
        <fullName evidence="1">Uncharacterized protein</fullName>
    </submittedName>
</protein>
<reference evidence="1" key="1">
    <citation type="submission" date="2021-01" db="EMBL/GenBank/DDBJ databases">
        <authorList>
            <person name="Shang Y."/>
        </authorList>
    </citation>
    <scope>NUCLEOTIDE SEQUENCE</scope>
</reference>
<evidence type="ECO:0000313" key="1">
    <source>
        <dbReference type="EMBL" id="QSJ04003.1"/>
    </source>
</evidence>
<proteinExistence type="predicted"/>
<accession>A0A898KAM7</accession>
<dbReference type="RefSeq" id="YP_010115037.1">
    <property type="nucleotide sequence ID" value="NC_055921.1"/>
</dbReference>
<evidence type="ECO:0000313" key="2">
    <source>
        <dbReference type="Proteomes" id="UP000662760"/>
    </source>
</evidence>
<name>A0A898KAM7_9CAUD</name>
<sequence>MKPKVRYIPSQNIQPFSKVWVGDCWLIPHLVSEYQDVVRVIYWTGREYITHFYNKGELVCSQRKNSAWFFGWH</sequence>
<dbReference type="EMBL" id="MW544066">
    <property type="protein sequence ID" value="QSJ04003.1"/>
    <property type="molecule type" value="Genomic_DNA"/>
</dbReference>
<keyword evidence="2" id="KW-1185">Reference proteome</keyword>
<dbReference type="KEGG" id="vg:65133641"/>
<organism evidence="1 2">
    <name type="scientific">Salmonella phage vB_SalP_TR2</name>
    <dbReference type="NCBI Taxonomy" id="2812854"/>
    <lineage>
        <taxon>Viruses</taxon>
        <taxon>Duplodnaviria</taxon>
        <taxon>Heunggongvirae</taxon>
        <taxon>Uroviricota</taxon>
        <taxon>Caudoviricetes</taxon>
        <taxon>Schitoviridae</taxon>
        <taxon>Triduovirus</taxon>
        <taxon>Triduovirus Tr2</taxon>
    </lineage>
</organism>